<dbReference type="GO" id="GO:0016788">
    <property type="term" value="F:hydrolase activity, acting on ester bonds"/>
    <property type="evidence" value="ECO:0007669"/>
    <property type="project" value="InterPro"/>
</dbReference>
<protein>
    <recommendedName>
        <fullName evidence="13">Aspergillus nuclease S(1)</fullName>
    </recommendedName>
</protein>
<dbReference type="AlphaFoldDB" id="A0A815GA94"/>
<dbReference type="Proteomes" id="UP000663889">
    <property type="component" value="Unassembled WGS sequence"/>
</dbReference>
<dbReference type="EMBL" id="CAJOAX010006481">
    <property type="protein sequence ID" value="CAF3982197.1"/>
    <property type="molecule type" value="Genomic_DNA"/>
</dbReference>
<comment type="caution">
    <text evidence="10">The sequence shown here is derived from an EMBL/GenBank/DDBJ whole genome shotgun (WGS) entry which is preliminary data.</text>
</comment>
<feature type="transmembrane region" description="Helical" evidence="8">
    <location>
        <begin position="300"/>
        <end position="320"/>
    </location>
</feature>
<evidence type="ECO:0000313" key="12">
    <source>
        <dbReference type="Proteomes" id="UP000663889"/>
    </source>
</evidence>
<dbReference type="GO" id="GO:0046872">
    <property type="term" value="F:metal ion binding"/>
    <property type="evidence" value="ECO:0007669"/>
    <property type="project" value="UniProtKB-KW"/>
</dbReference>
<keyword evidence="3" id="KW-0479">Metal-binding</keyword>
<proteinExistence type="inferred from homology"/>
<dbReference type="EMBL" id="CAJNOU010002625">
    <property type="protein sequence ID" value="CAF1336643.1"/>
    <property type="molecule type" value="Genomic_DNA"/>
</dbReference>
<evidence type="ECO:0000313" key="11">
    <source>
        <dbReference type="EMBL" id="CAF3982197.1"/>
    </source>
</evidence>
<name>A0A815GA94_9BILA</name>
<dbReference type="InterPro" id="IPR003154">
    <property type="entry name" value="S1/P1nuclease"/>
</dbReference>
<keyword evidence="8" id="KW-0812">Transmembrane</keyword>
<gene>
    <name evidence="11" type="ORF">OTI717_LOCUS28011</name>
    <name evidence="10" type="ORF">SEV965_LOCUS28120</name>
</gene>
<sequence>MSISILYFILFNQEILYVFGWGPIGHSLVARLAQSQLDFSTNSWINNYIPLNLSGNLSAIASWPDEIIDPNKNPFDYNKWLWSHELHFLTIPDWNCKYISRRDCLNNRCIEGALKNYSERLIDNNCDYIQQQQALFFLVHFVGDVHQPLHCGFKGDFGGHNVIGFFFNKTNSTNLRYVWNVEIMNIHINRHFQSDVNLYYEYLKSLMFNQYFLINETYNDYKKWIDESVSYVCKQVYLDDNNIKLDISRNFVLGEQYFNRNWPLIDQRLVQAGRRLALLLNQLSKNRSSKKLSSEIQTRIIILCIGLAIGIFATLGVYLYKRKNNKEYDVLTSE</sequence>
<dbReference type="Pfam" id="PF02265">
    <property type="entry name" value="S1-P1_nuclease"/>
    <property type="match status" value="1"/>
</dbReference>
<organism evidence="10 12">
    <name type="scientific">Rotaria sordida</name>
    <dbReference type="NCBI Taxonomy" id="392033"/>
    <lineage>
        <taxon>Eukaryota</taxon>
        <taxon>Metazoa</taxon>
        <taxon>Spiralia</taxon>
        <taxon>Gnathifera</taxon>
        <taxon>Rotifera</taxon>
        <taxon>Eurotatoria</taxon>
        <taxon>Bdelloidea</taxon>
        <taxon>Philodinida</taxon>
        <taxon>Philodinidae</taxon>
        <taxon>Rotaria</taxon>
    </lineage>
</organism>
<evidence type="ECO:0000256" key="9">
    <source>
        <dbReference type="SAM" id="SignalP"/>
    </source>
</evidence>
<dbReference type="PANTHER" id="PTHR33146">
    <property type="entry name" value="ENDONUCLEASE 4"/>
    <property type="match status" value="1"/>
</dbReference>
<keyword evidence="9" id="KW-0732">Signal</keyword>
<evidence type="ECO:0000313" key="10">
    <source>
        <dbReference type="EMBL" id="CAF1336643.1"/>
    </source>
</evidence>
<dbReference type="GO" id="GO:0004519">
    <property type="term" value="F:endonuclease activity"/>
    <property type="evidence" value="ECO:0007669"/>
    <property type="project" value="UniProtKB-KW"/>
</dbReference>
<dbReference type="Gene3D" id="1.10.575.10">
    <property type="entry name" value="P1 Nuclease"/>
    <property type="match status" value="1"/>
</dbReference>
<keyword evidence="8" id="KW-0472">Membrane</keyword>
<evidence type="ECO:0000256" key="5">
    <source>
        <dbReference type="ARBA" id="ARBA00022801"/>
    </source>
</evidence>
<keyword evidence="8" id="KW-1133">Transmembrane helix</keyword>
<keyword evidence="5" id="KW-0378">Hydrolase</keyword>
<keyword evidence="7" id="KW-0325">Glycoprotein</keyword>
<accession>A0A815GA94</accession>
<feature type="chain" id="PRO_5036227530" description="Aspergillus nuclease S(1)" evidence="9">
    <location>
        <begin position="21"/>
        <end position="334"/>
    </location>
</feature>
<dbReference type="SUPFAM" id="SSF48537">
    <property type="entry name" value="Phospholipase C/P1 nuclease"/>
    <property type="match status" value="1"/>
</dbReference>
<evidence type="ECO:0000256" key="4">
    <source>
        <dbReference type="ARBA" id="ARBA00022759"/>
    </source>
</evidence>
<evidence type="ECO:0000256" key="8">
    <source>
        <dbReference type="SAM" id="Phobius"/>
    </source>
</evidence>
<dbReference type="Proteomes" id="UP000663823">
    <property type="component" value="Unassembled WGS sequence"/>
</dbReference>
<feature type="signal peptide" evidence="9">
    <location>
        <begin position="1"/>
        <end position="20"/>
    </location>
</feature>
<keyword evidence="4" id="KW-0255">Endonuclease</keyword>
<comment type="similarity">
    <text evidence="1">Belongs to the nuclease type I family.</text>
</comment>
<dbReference type="GO" id="GO:0006308">
    <property type="term" value="P:DNA catabolic process"/>
    <property type="evidence" value="ECO:0007669"/>
    <property type="project" value="InterPro"/>
</dbReference>
<evidence type="ECO:0000256" key="6">
    <source>
        <dbReference type="ARBA" id="ARBA00023157"/>
    </source>
</evidence>
<dbReference type="CDD" id="cd11010">
    <property type="entry name" value="S1-P1_nuclease"/>
    <property type="match status" value="1"/>
</dbReference>
<evidence type="ECO:0000256" key="2">
    <source>
        <dbReference type="ARBA" id="ARBA00022722"/>
    </source>
</evidence>
<dbReference type="InterPro" id="IPR008947">
    <property type="entry name" value="PLipase_C/P1_nuclease_dom_sf"/>
</dbReference>
<keyword evidence="6" id="KW-1015">Disulfide bond</keyword>
<dbReference type="PANTHER" id="PTHR33146:SF26">
    <property type="entry name" value="ENDONUCLEASE 4"/>
    <property type="match status" value="1"/>
</dbReference>
<evidence type="ECO:0000256" key="1">
    <source>
        <dbReference type="ARBA" id="ARBA00009547"/>
    </source>
</evidence>
<keyword evidence="2" id="KW-0540">Nuclease</keyword>
<reference evidence="10" key="1">
    <citation type="submission" date="2021-02" db="EMBL/GenBank/DDBJ databases">
        <authorList>
            <person name="Nowell W R."/>
        </authorList>
    </citation>
    <scope>NUCLEOTIDE SEQUENCE</scope>
</reference>
<evidence type="ECO:0000256" key="7">
    <source>
        <dbReference type="ARBA" id="ARBA00023180"/>
    </source>
</evidence>
<evidence type="ECO:0000256" key="3">
    <source>
        <dbReference type="ARBA" id="ARBA00022723"/>
    </source>
</evidence>
<evidence type="ECO:0008006" key="13">
    <source>
        <dbReference type="Google" id="ProtNLM"/>
    </source>
</evidence>
<dbReference type="GO" id="GO:0003676">
    <property type="term" value="F:nucleic acid binding"/>
    <property type="evidence" value="ECO:0007669"/>
    <property type="project" value="InterPro"/>
</dbReference>